<dbReference type="PANTHER" id="PTHR47268:SF4">
    <property type="entry name" value="ACYLPHOSPHATASE"/>
    <property type="match status" value="1"/>
</dbReference>
<dbReference type="GO" id="GO:0003998">
    <property type="term" value="F:acylphosphatase activity"/>
    <property type="evidence" value="ECO:0007669"/>
    <property type="project" value="UniProtKB-EC"/>
</dbReference>
<keyword evidence="4 5" id="KW-0378">Hydrolase</keyword>
<dbReference type="InterPro" id="IPR017968">
    <property type="entry name" value="Acylphosphatase_CS"/>
</dbReference>
<dbReference type="FunCoup" id="Q0F135">
    <property type="interactions" value="272"/>
</dbReference>
<evidence type="ECO:0000259" key="7">
    <source>
        <dbReference type="PROSITE" id="PS51160"/>
    </source>
</evidence>
<dbReference type="NCBIfam" id="NF011000">
    <property type="entry name" value="PRK14426.1"/>
    <property type="match status" value="1"/>
</dbReference>
<proteinExistence type="inferred from homology"/>
<evidence type="ECO:0000256" key="2">
    <source>
        <dbReference type="ARBA" id="ARBA00012150"/>
    </source>
</evidence>
<dbReference type="AlphaFoldDB" id="Q0F135"/>
<dbReference type="InParanoid" id="Q0F135"/>
<comment type="caution">
    <text evidence="8">The sequence shown here is derived from an EMBL/GenBank/DDBJ whole genome shotgun (WGS) entry which is preliminary data.</text>
</comment>
<evidence type="ECO:0000256" key="5">
    <source>
        <dbReference type="RuleBase" id="RU000553"/>
    </source>
</evidence>
<dbReference type="PROSITE" id="PS51160">
    <property type="entry name" value="ACYLPHOSPHATASE_3"/>
    <property type="match status" value="1"/>
</dbReference>
<dbReference type="PRINTS" id="PR00112">
    <property type="entry name" value="ACYLPHPHTASE"/>
</dbReference>
<evidence type="ECO:0000256" key="4">
    <source>
        <dbReference type="PROSITE-ProRule" id="PRU00520"/>
    </source>
</evidence>
<dbReference type="OrthoDB" id="5295388at2"/>
<organism evidence="8 9">
    <name type="scientific">Mariprofundus ferrooxydans PV-1</name>
    <dbReference type="NCBI Taxonomy" id="314345"/>
    <lineage>
        <taxon>Bacteria</taxon>
        <taxon>Pseudomonadati</taxon>
        <taxon>Pseudomonadota</taxon>
        <taxon>Candidatius Mariprofundia</taxon>
        <taxon>Mariprofundales</taxon>
        <taxon>Mariprofundaceae</taxon>
        <taxon>Mariprofundus</taxon>
    </lineage>
</organism>
<name>Q0F135_9PROT</name>
<dbReference type="PANTHER" id="PTHR47268">
    <property type="entry name" value="ACYLPHOSPHATASE"/>
    <property type="match status" value="1"/>
</dbReference>
<dbReference type="EMBL" id="AATS01000003">
    <property type="protein sequence ID" value="EAU55356.1"/>
    <property type="molecule type" value="Genomic_DNA"/>
</dbReference>
<dbReference type="PROSITE" id="PS00150">
    <property type="entry name" value="ACYLPHOSPHATASE_1"/>
    <property type="match status" value="1"/>
</dbReference>
<dbReference type="EC" id="3.6.1.7" evidence="2 4"/>
<dbReference type="PROSITE" id="PS00151">
    <property type="entry name" value="ACYLPHOSPHATASE_2"/>
    <property type="match status" value="1"/>
</dbReference>
<dbReference type="Pfam" id="PF00708">
    <property type="entry name" value="Acylphosphatase"/>
    <property type="match status" value="1"/>
</dbReference>
<dbReference type="STRING" id="314344.AL013_07055"/>
<dbReference type="InterPro" id="IPR020456">
    <property type="entry name" value="Acylphosphatase"/>
</dbReference>
<reference evidence="8 9" key="1">
    <citation type="submission" date="2006-09" db="EMBL/GenBank/DDBJ databases">
        <authorList>
            <person name="Emerson D."/>
            <person name="Ferriera S."/>
            <person name="Johnson J."/>
            <person name="Kravitz S."/>
            <person name="Halpern A."/>
            <person name="Remington K."/>
            <person name="Beeson K."/>
            <person name="Tran B."/>
            <person name="Rogers Y.-H."/>
            <person name="Friedman R."/>
            <person name="Venter J.C."/>
        </authorList>
    </citation>
    <scope>NUCLEOTIDE SEQUENCE [LARGE SCALE GENOMIC DNA]</scope>
    <source>
        <strain evidence="8 9">PV-1</strain>
    </source>
</reference>
<dbReference type="SUPFAM" id="SSF54975">
    <property type="entry name" value="Acylphosphatase/BLUF domain-like"/>
    <property type="match status" value="1"/>
</dbReference>
<keyword evidence="9" id="KW-1185">Reference proteome</keyword>
<evidence type="ECO:0000256" key="6">
    <source>
        <dbReference type="RuleBase" id="RU004168"/>
    </source>
</evidence>
<evidence type="ECO:0000256" key="1">
    <source>
        <dbReference type="ARBA" id="ARBA00005614"/>
    </source>
</evidence>
<feature type="active site" evidence="4">
    <location>
        <position position="36"/>
    </location>
</feature>
<feature type="active site" evidence="4">
    <location>
        <position position="18"/>
    </location>
</feature>
<dbReference type="RefSeq" id="WP_009849819.1">
    <property type="nucleotide sequence ID" value="NZ_DS022294.1"/>
</dbReference>
<sequence length="89" mass="9659">MSCLLLRIRGRVQGVGFRYYTQAQARMLGITGWVRNMPDGSVETCICGDAEQLASMQAWLAHGPATAHVDHVEVCPAPAQTPSPDFTIT</sequence>
<dbReference type="HOGENOM" id="CLU_141932_1_2_0"/>
<gene>
    <name evidence="8" type="ORF">SPV1_11506</name>
</gene>
<comment type="catalytic activity">
    <reaction evidence="3 4 5">
        <text>an acyl phosphate + H2O = a carboxylate + phosphate + H(+)</text>
        <dbReference type="Rhea" id="RHEA:14965"/>
        <dbReference type="ChEBI" id="CHEBI:15377"/>
        <dbReference type="ChEBI" id="CHEBI:15378"/>
        <dbReference type="ChEBI" id="CHEBI:29067"/>
        <dbReference type="ChEBI" id="CHEBI:43474"/>
        <dbReference type="ChEBI" id="CHEBI:59918"/>
        <dbReference type="EC" id="3.6.1.7"/>
    </reaction>
</comment>
<dbReference type="InterPro" id="IPR036046">
    <property type="entry name" value="Acylphosphatase-like_dom_sf"/>
</dbReference>
<comment type="similarity">
    <text evidence="1 6">Belongs to the acylphosphatase family.</text>
</comment>
<dbReference type="Proteomes" id="UP000005297">
    <property type="component" value="Unassembled WGS sequence"/>
</dbReference>
<dbReference type="Gene3D" id="3.30.70.100">
    <property type="match status" value="1"/>
</dbReference>
<accession>Q0F135</accession>
<evidence type="ECO:0000313" key="8">
    <source>
        <dbReference type="EMBL" id="EAU55356.1"/>
    </source>
</evidence>
<evidence type="ECO:0000313" key="9">
    <source>
        <dbReference type="Proteomes" id="UP000005297"/>
    </source>
</evidence>
<dbReference type="eggNOG" id="COG1254">
    <property type="taxonomic scope" value="Bacteria"/>
</dbReference>
<protein>
    <recommendedName>
        <fullName evidence="2 4">Acylphosphatase</fullName>
        <ecNumber evidence="2 4">3.6.1.7</ecNumber>
    </recommendedName>
</protein>
<evidence type="ECO:0000256" key="3">
    <source>
        <dbReference type="ARBA" id="ARBA00047645"/>
    </source>
</evidence>
<feature type="domain" description="Acylphosphatase-like" evidence="7">
    <location>
        <begin position="3"/>
        <end position="89"/>
    </location>
</feature>
<dbReference type="InterPro" id="IPR001792">
    <property type="entry name" value="Acylphosphatase-like_dom"/>
</dbReference>